<reference evidence="6" key="2">
    <citation type="submission" date="2025-08" db="UniProtKB">
        <authorList>
            <consortium name="Ensembl"/>
        </authorList>
    </citation>
    <scope>IDENTIFICATION</scope>
</reference>
<evidence type="ECO:0000256" key="1">
    <source>
        <dbReference type="ARBA" id="ARBA00022574"/>
    </source>
</evidence>
<keyword evidence="1 3" id="KW-0853">WD repeat</keyword>
<dbReference type="InterPro" id="IPR001680">
    <property type="entry name" value="WD40_rpt"/>
</dbReference>
<dbReference type="InterPro" id="IPR019775">
    <property type="entry name" value="WD40_repeat_CS"/>
</dbReference>
<dbReference type="Gene3D" id="2.130.10.10">
    <property type="entry name" value="YVTN repeat-like/Quinoprotein amine dehydrogenase"/>
    <property type="match status" value="2"/>
</dbReference>
<dbReference type="InterPro" id="IPR015943">
    <property type="entry name" value="WD40/YVTN_repeat-like_dom_sf"/>
</dbReference>
<dbReference type="InterPro" id="IPR050995">
    <property type="entry name" value="WD-F-box_domain-protein"/>
</dbReference>
<dbReference type="Ensembl" id="ENSSMAT00000019381.2">
    <property type="protein sequence ID" value="ENSSMAP00000019141.2"/>
    <property type="gene ID" value="ENSSMAG00000011734.2"/>
</dbReference>
<dbReference type="PROSITE" id="PS50082">
    <property type="entry name" value="WD_REPEATS_2"/>
    <property type="match status" value="6"/>
</dbReference>
<dbReference type="PANTHER" id="PTHR14604:SF3">
    <property type="entry name" value="SPERM-ASSOCIATED ANTIGEN 16 PROTEIN"/>
    <property type="match status" value="1"/>
</dbReference>
<feature type="repeat" description="WD" evidence="3">
    <location>
        <begin position="383"/>
        <end position="415"/>
    </location>
</feature>
<dbReference type="InterPro" id="IPR020472">
    <property type="entry name" value="WD40_PAC1"/>
</dbReference>
<evidence type="ECO:0000256" key="4">
    <source>
        <dbReference type="SAM" id="Coils"/>
    </source>
</evidence>
<dbReference type="InterPro" id="IPR036322">
    <property type="entry name" value="WD40_repeat_dom_sf"/>
</dbReference>
<dbReference type="Pfam" id="PF00400">
    <property type="entry name" value="WD40"/>
    <property type="match status" value="7"/>
</dbReference>
<feature type="region of interest" description="Disordered" evidence="5">
    <location>
        <begin position="161"/>
        <end position="243"/>
    </location>
</feature>
<reference evidence="6" key="1">
    <citation type="submission" date="2023-05" db="EMBL/GenBank/DDBJ databases">
        <title>High-quality long-read genome of Scophthalmus maximus.</title>
        <authorList>
            <person name="Lien S."/>
            <person name="Martinez P."/>
        </authorList>
    </citation>
    <scope>NUCLEOTIDE SEQUENCE [LARGE SCALE GENOMIC DNA]</scope>
</reference>
<protein>
    <recommendedName>
        <fullName evidence="8">Guanine nucleotide-binding protein subunit beta-like protein</fullName>
    </recommendedName>
</protein>
<evidence type="ECO:0008006" key="8">
    <source>
        <dbReference type="Google" id="ProtNLM"/>
    </source>
</evidence>
<dbReference type="PANTHER" id="PTHR14604">
    <property type="entry name" value="WD40 REPEAT PF20"/>
    <property type="match status" value="1"/>
</dbReference>
<feature type="repeat" description="WD" evidence="3">
    <location>
        <begin position="509"/>
        <end position="546"/>
    </location>
</feature>
<evidence type="ECO:0000256" key="2">
    <source>
        <dbReference type="ARBA" id="ARBA00022737"/>
    </source>
</evidence>
<keyword evidence="2" id="KW-0677">Repeat</keyword>
<feature type="repeat" description="WD" evidence="3">
    <location>
        <begin position="341"/>
        <end position="382"/>
    </location>
</feature>
<dbReference type="PRINTS" id="PR00320">
    <property type="entry name" value="GPROTEINBRPT"/>
</dbReference>
<dbReference type="PROSITE" id="PS00678">
    <property type="entry name" value="WD_REPEATS_1"/>
    <property type="match status" value="1"/>
</dbReference>
<feature type="compositionally biased region" description="Basic and acidic residues" evidence="5">
    <location>
        <begin position="8"/>
        <end position="18"/>
    </location>
</feature>
<feature type="repeat" description="WD" evidence="3">
    <location>
        <begin position="252"/>
        <end position="285"/>
    </location>
</feature>
<feature type="compositionally biased region" description="Polar residues" evidence="5">
    <location>
        <begin position="202"/>
        <end position="213"/>
    </location>
</feature>
<accession>A0A8D3AJC5</accession>
<proteinExistence type="predicted"/>
<keyword evidence="4" id="KW-0175">Coiled coil</keyword>
<dbReference type="GO" id="GO:1990716">
    <property type="term" value="C:axonemal central apparatus"/>
    <property type="evidence" value="ECO:0007669"/>
    <property type="project" value="TreeGrafter"/>
</dbReference>
<dbReference type="GO" id="GO:0035082">
    <property type="term" value="P:axoneme assembly"/>
    <property type="evidence" value="ECO:0007669"/>
    <property type="project" value="TreeGrafter"/>
</dbReference>
<evidence type="ECO:0000256" key="5">
    <source>
        <dbReference type="SAM" id="MobiDB-lite"/>
    </source>
</evidence>
<evidence type="ECO:0000313" key="6">
    <source>
        <dbReference type="Ensembl" id="ENSSMAP00000019141.2"/>
    </source>
</evidence>
<organism evidence="6 7">
    <name type="scientific">Scophthalmus maximus</name>
    <name type="common">Turbot</name>
    <name type="synonym">Psetta maxima</name>
    <dbReference type="NCBI Taxonomy" id="52904"/>
    <lineage>
        <taxon>Eukaryota</taxon>
        <taxon>Metazoa</taxon>
        <taxon>Chordata</taxon>
        <taxon>Craniata</taxon>
        <taxon>Vertebrata</taxon>
        <taxon>Euteleostomi</taxon>
        <taxon>Actinopterygii</taxon>
        <taxon>Neopterygii</taxon>
        <taxon>Teleostei</taxon>
        <taxon>Neoteleostei</taxon>
        <taxon>Acanthomorphata</taxon>
        <taxon>Carangaria</taxon>
        <taxon>Pleuronectiformes</taxon>
        <taxon>Pleuronectoidei</taxon>
        <taxon>Scophthalmidae</taxon>
        <taxon>Scophthalmus</taxon>
    </lineage>
</organism>
<feature type="repeat" description="WD" evidence="3">
    <location>
        <begin position="425"/>
        <end position="466"/>
    </location>
</feature>
<dbReference type="PROSITE" id="PS50294">
    <property type="entry name" value="WD_REPEATS_REGION"/>
    <property type="match status" value="5"/>
</dbReference>
<dbReference type="GeneTree" id="ENSGT00940000155053"/>
<feature type="coiled-coil region" evidence="4">
    <location>
        <begin position="133"/>
        <end position="160"/>
    </location>
</feature>
<dbReference type="CDD" id="cd00200">
    <property type="entry name" value="WD40"/>
    <property type="match status" value="1"/>
</dbReference>
<name>A0A8D3AJC5_SCOMX</name>
<gene>
    <name evidence="6" type="primary">LOC118285333</name>
</gene>
<dbReference type="Proteomes" id="UP000694558">
    <property type="component" value="Chromosome 16"/>
</dbReference>
<feature type="region of interest" description="Disordered" evidence="5">
    <location>
        <begin position="1"/>
        <end position="22"/>
    </location>
</feature>
<dbReference type="SUPFAM" id="SSF50978">
    <property type="entry name" value="WD40 repeat-like"/>
    <property type="match status" value="1"/>
</dbReference>
<sequence length="546" mass="60125">VMNFPVRNKCEGNQEDQRSGSQACEQIKERTVHNIPEAVDDFLRNFLRRVGLSRTLRSFEAEWYNSGRREALAPETPTKEVFFIPDALTHRQLLQSALDEVRRDTGLLRQEVLAVEESLVRMQRERDFHRLQCRRVTEDKDRLLEDVKQLKKHLESRELRQLDVKPQAARRQRRLVSSAQNTSDKEKPKAKKERSARRSDTSDNASAKSSTSAGDARDSEFPAGGRQVIPRQAPVTSPRWRDPSSLGLSCSIRAHRLPISCISLHPGRPILASASDDRSWRLWTLPTSGEKVGQMMLTGEGHADWLSCCSFHPDGTKLATTSGDATVRLWDFSRGSCVLTLSGHSQPTWGCSFHHSGHFLASCSAGRTARVWDLNSQRCRLTLRHHTASVNSVCFLPFSNLLLTCSADKTLALWDARLGVCTAALHGHAHPCNHATVSPAGDTVASCDSRGVVNLWDVRRPESPMATVDAGPQGANQAAFSPSGKRLAVACSDGRVRLVEVDTCAESSLPGDGDGVESVTFDHTGATVMSAGTDGLINVWSEVNAP</sequence>
<evidence type="ECO:0000256" key="3">
    <source>
        <dbReference type="PROSITE-ProRule" id="PRU00221"/>
    </source>
</evidence>
<dbReference type="AlphaFoldDB" id="A0A8D3AJC5"/>
<evidence type="ECO:0000313" key="7">
    <source>
        <dbReference type="Proteomes" id="UP000694558"/>
    </source>
</evidence>
<dbReference type="SMART" id="SM00320">
    <property type="entry name" value="WD40"/>
    <property type="match status" value="7"/>
</dbReference>
<feature type="repeat" description="WD" evidence="3">
    <location>
        <begin position="299"/>
        <end position="340"/>
    </location>
</feature>